<dbReference type="RefSeq" id="WP_168850451.1">
    <property type="nucleotide sequence ID" value="NZ_JAAVSD010000043.1"/>
</dbReference>
<feature type="transmembrane region" description="Helical" evidence="1">
    <location>
        <begin position="206"/>
        <end position="223"/>
    </location>
</feature>
<keyword evidence="1" id="KW-1133">Transmembrane helix</keyword>
<feature type="transmembrane region" description="Helical" evidence="1">
    <location>
        <begin position="442"/>
        <end position="461"/>
    </location>
</feature>
<feature type="transmembrane region" description="Helical" evidence="1">
    <location>
        <begin position="665"/>
        <end position="685"/>
    </location>
</feature>
<feature type="transmembrane region" description="Helical" evidence="1">
    <location>
        <begin position="151"/>
        <end position="171"/>
    </location>
</feature>
<dbReference type="EMBL" id="JAAVSD010000043">
    <property type="protein sequence ID" value="NLR30675.1"/>
    <property type="molecule type" value="Genomic_DNA"/>
</dbReference>
<feature type="transmembrane region" description="Helical" evidence="1">
    <location>
        <begin position="274"/>
        <end position="294"/>
    </location>
</feature>
<name>A0ABX1L6I0_9LACO</name>
<evidence type="ECO:0008006" key="4">
    <source>
        <dbReference type="Google" id="ProtNLM"/>
    </source>
</evidence>
<evidence type="ECO:0000313" key="3">
    <source>
        <dbReference type="Proteomes" id="UP000707477"/>
    </source>
</evidence>
<sequence>MSVRTRLTTLLCGLISLIFLLTAVLASFAPVTFRTDHDWLSPLVILLATGVYLGGMGLIFRWFHRLPAQAHRPLNGILLGILLLIQIIVAVNWVAAPRADLYFVHQQALDLMAGSRHWAPYFSTYPNNVSFTILLSALFKLGRWVVGPHHLGLWLNLVQFIWLDCGLWLAWRELNRKNPARGHLFLSILIGTVPLYAYALNTYSDTFVLPAGLMTIVLVRHLLKAQTWRQILPNTVGLGLILTVAYLLKANFIVLIIAVVLVIWLLPLTAVHPLLIRSGVTVLIIGLLAGGIGLSHQTQRAFGYQPNTSQALPTTSWIAMSWNPANHGEYNRHDATQIIRQPSASAKKARAESNLRHYLHEMGPSGILLHLYRKARLFLATGTFDSFQISPAYDHAPTWYRQHRNTTDWLLANWCQINYLALLIVNCGWGLQQIRRRKIHTGYLLGGLFILGLACFHIIFWETEERYALPLLPLLIAGTAAGYRQPLNLLRWSQRTRWLPLGLAAGFTLALGLGAWQNAALFTQPQNHPISVVSQNEGRYYQNHRLRLTMQQSLTQPFAAPLPFDQLVINNGKTFTGQLVLRNRAGQRVWQSHGRQISLTQTIPLMPAGHYSLSITATGSQAQPLVTAPATYPLLPQALVGHPHQYLRFFVNQHSAGPILSPTKLWLIIGVIWLGGLLIIDRFYWYRQQI</sequence>
<feature type="transmembrane region" description="Helical" evidence="1">
    <location>
        <begin position="42"/>
        <end position="63"/>
    </location>
</feature>
<feature type="transmembrane region" description="Helical" evidence="1">
    <location>
        <begin position="235"/>
        <end position="268"/>
    </location>
</feature>
<evidence type="ECO:0000313" key="2">
    <source>
        <dbReference type="EMBL" id="NLR30675.1"/>
    </source>
</evidence>
<dbReference type="Proteomes" id="UP000707477">
    <property type="component" value="Unassembled WGS sequence"/>
</dbReference>
<keyword evidence="3" id="KW-1185">Reference proteome</keyword>
<accession>A0ABX1L6I0</accession>
<reference evidence="2 3" key="1">
    <citation type="submission" date="2020-03" db="EMBL/GenBank/DDBJ databases">
        <authorList>
            <person name="Zhang Z."/>
            <person name="Guo Z."/>
            <person name="Hou Q."/>
            <person name="Shen X."/>
        </authorList>
    </citation>
    <scope>NUCLEOTIDE SEQUENCE [LARGE SCALE GENOMIC DNA]</scope>
    <source>
        <strain evidence="2 3">HBUAS51329</strain>
    </source>
</reference>
<gene>
    <name evidence="2" type="ORF">HEQ44_10840</name>
</gene>
<keyword evidence="1" id="KW-0812">Transmembrane</keyword>
<evidence type="ECO:0000256" key="1">
    <source>
        <dbReference type="SAM" id="Phobius"/>
    </source>
</evidence>
<keyword evidence="1" id="KW-0472">Membrane</keyword>
<feature type="transmembrane region" description="Helical" evidence="1">
    <location>
        <begin position="75"/>
        <end position="95"/>
    </location>
</feature>
<feature type="transmembrane region" description="Helical" evidence="1">
    <location>
        <begin position="183"/>
        <end position="200"/>
    </location>
</feature>
<protein>
    <recommendedName>
        <fullName evidence="4">Glycosyltransferase RgtA/B/C/D-like domain-containing protein</fullName>
    </recommendedName>
</protein>
<comment type="caution">
    <text evidence="2">The sequence shown here is derived from an EMBL/GenBank/DDBJ whole genome shotgun (WGS) entry which is preliminary data.</text>
</comment>
<proteinExistence type="predicted"/>
<feature type="transmembrane region" description="Helical" evidence="1">
    <location>
        <begin position="498"/>
        <end position="516"/>
    </location>
</feature>
<organism evidence="2 3">
    <name type="scientific">Levilactobacillus tujiorum</name>
    <dbReference type="NCBI Taxonomy" id="2912243"/>
    <lineage>
        <taxon>Bacteria</taxon>
        <taxon>Bacillati</taxon>
        <taxon>Bacillota</taxon>
        <taxon>Bacilli</taxon>
        <taxon>Lactobacillales</taxon>
        <taxon>Lactobacillaceae</taxon>
        <taxon>Levilactobacillus</taxon>
    </lineage>
</organism>